<feature type="non-terminal residue" evidence="3">
    <location>
        <position position="1"/>
    </location>
</feature>
<dbReference type="AlphaFoldDB" id="K1U0U1"/>
<gene>
    <name evidence="3" type="ORF">LEA_04987</name>
</gene>
<protein>
    <submittedName>
        <fullName evidence="3">Protein containing Acetohydroxy acid isomeroreductase</fullName>
    </submittedName>
</protein>
<dbReference type="SUPFAM" id="SSF48179">
    <property type="entry name" value="6-phosphogluconate dehydrogenase C-terminal domain-like"/>
    <property type="match status" value="1"/>
</dbReference>
<evidence type="ECO:0000256" key="1">
    <source>
        <dbReference type="ARBA" id="ARBA00001946"/>
    </source>
</evidence>
<reference evidence="3" key="1">
    <citation type="journal article" date="2013" name="Environ. Microbiol.">
        <title>Microbiota from the distal guts of lean and obese adolescents exhibit partial functional redundancy besides clear differences in community structure.</title>
        <authorList>
            <person name="Ferrer M."/>
            <person name="Ruiz A."/>
            <person name="Lanza F."/>
            <person name="Haange S.B."/>
            <person name="Oberbach A."/>
            <person name="Till H."/>
            <person name="Bargiela R."/>
            <person name="Campoy C."/>
            <person name="Segura M.T."/>
            <person name="Richter M."/>
            <person name="von Bergen M."/>
            <person name="Seifert J."/>
            <person name="Suarez A."/>
        </authorList>
    </citation>
    <scope>NUCLEOTIDE SEQUENCE</scope>
</reference>
<name>K1U0U1_9ZZZZ</name>
<comment type="cofactor">
    <cofactor evidence="1">
        <name>Mg(2+)</name>
        <dbReference type="ChEBI" id="CHEBI:18420"/>
    </cofactor>
</comment>
<evidence type="ECO:0000313" key="3">
    <source>
        <dbReference type="EMBL" id="EKC75863.1"/>
    </source>
</evidence>
<sequence>QRRMQSEHLIEKVGKELRGMMSWMKK</sequence>
<proteinExistence type="predicted"/>
<dbReference type="InterPro" id="IPR008927">
    <property type="entry name" value="6-PGluconate_DH-like_C_sf"/>
</dbReference>
<dbReference type="InterPro" id="IPR000506">
    <property type="entry name" value="KARI_C"/>
</dbReference>
<dbReference type="EMBL" id="AJWY01003263">
    <property type="protein sequence ID" value="EKC75863.1"/>
    <property type="molecule type" value="Genomic_DNA"/>
</dbReference>
<feature type="domain" description="KARI C-terminal knotted" evidence="2">
    <location>
        <begin position="1"/>
        <end position="24"/>
    </location>
</feature>
<dbReference type="Gene3D" id="1.10.1040.10">
    <property type="entry name" value="N-(1-d-carboxylethyl)-l-norvaline Dehydrogenase, domain 2"/>
    <property type="match status" value="1"/>
</dbReference>
<organism evidence="3">
    <name type="scientific">human gut metagenome</name>
    <dbReference type="NCBI Taxonomy" id="408170"/>
    <lineage>
        <taxon>unclassified sequences</taxon>
        <taxon>metagenomes</taxon>
        <taxon>organismal metagenomes</taxon>
    </lineage>
</organism>
<dbReference type="GO" id="GO:0004455">
    <property type="term" value="F:ketol-acid reductoisomerase activity"/>
    <property type="evidence" value="ECO:0007669"/>
    <property type="project" value="InterPro"/>
</dbReference>
<comment type="caution">
    <text evidence="3">The sequence shown here is derived from an EMBL/GenBank/DDBJ whole genome shotgun (WGS) entry which is preliminary data.</text>
</comment>
<dbReference type="InterPro" id="IPR013328">
    <property type="entry name" value="6PGD_dom2"/>
</dbReference>
<dbReference type="GO" id="GO:0009082">
    <property type="term" value="P:branched-chain amino acid biosynthetic process"/>
    <property type="evidence" value="ECO:0007669"/>
    <property type="project" value="InterPro"/>
</dbReference>
<accession>K1U0U1</accession>
<evidence type="ECO:0000259" key="2">
    <source>
        <dbReference type="PROSITE" id="PS51851"/>
    </source>
</evidence>
<dbReference type="PROSITE" id="PS51851">
    <property type="entry name" value="KARI_C"/>
    <property type="match status" value="1"/>
</dbReference>